<comment type="caution">
    <text evidence="2">The sequence shown here is derived from an EMBL/GenBank/DDBJ whole genome shotgun (WGS) entry which is preliminary data.</text>
</comment>
<evidence type="ECO:0000313" key="2">
    <source>
        <dbReference type="EMBL" id="KAK7688514.1"/>
    </source>
</evidence>
<feature type="compositionally biased region" description="Polar residues" evidence="1">
    <location>
        <begin position="97"/>
        <end position="108"/>
    </location>
</feature>
<dbReference type="AlphaFoldDB" id="A0AAW0GA36"/>
<sequence>MESITHKKQQEELHQAEIRRQIAALQAQLVDVSNTTPQPPKKRTQEAVLAPASPSPKRRKLDKQPPSQPPRYPTSRPKVSTAAKHPQQHISKPAPSTLVSKLASITSRPDSHSAPVVNRSSGFSERPPPTSATPEG</sequence>
<reference evidence="2 3" key="1">
    <citation type="submission" date="2022-09" db="EMBL/GenBank/DDBJ databases">
        <authorList>
            <person name="Palmer J.M."/>
        </authorList>
    </citation>
    <scope>NUCLEOTIDE SEQUENCE [LARGE SCALE GENOMIC DNA]</scope>
    <source>
        <strain evidence="2 3">DSM 7382</strain>
    </source>
</reference>
<evidence type="ECO:0000256" key="1">
    <source>
        <dbReference type="SAM" id="MobiDB-lite"/>
    </source>
</evidence>
<proteinExistence type="predicted"/>
<dbReference type="EMBL" id="JASBNA010000010">
    <property type="protein sequence ID" value="KAK7688514.1"/>
    <property type="molecule type" value="Genomic_DNA"/>
</dbReference>
<feature type="region of interest" description="Disordered" evidence="1">
    <location>
        <begin position="31"/>
        <end position="136"/>
    </location>
</feature>
<keyword evidence="3" id="KW-1185">Reference proteome</keyword>
<organism evidence="2 3">
    <name type="scientific">Cerrena zonata</name>
    <dbReference type="NCBI Taxonomy" id="2478898"/>
    <lineage>
        <taxon>Eukaryota</taxon>
        <taxon>Fungi</taxon>
        <taxon>Dikarya</taxon>
        <taxon>Basidiomycota</taxon>
        <taxon>Agaricomycotina</taxon>
        <taxon>Agaricomycetes</taxon>
        <taxon>Polyporales</taxon>
        <taxon>Cerrenaceae</taxon>
        <taxon>Cerrena</taxon>
    </lineage>
</organism>
<name>A0AAW0GA36_9APHY</name>
<gene>
    <name evidence="2" type="ORF">QCA50_008052</name>
</gene>
<protein>
    <submittedName>
        <fullName evidence="2">Uncharacterized protein</fullName>
    </submittedName>
</protein>
<dbReference type="Proteomes" id="UP001385951">
    <property type="component" value="Unassembled WGS sequence"/>
</dbReference>
<feature type="compositionally biased region" description="Pro residues" evidence="1">
    <location>
        <begin position="126"/>
        <end position="136"/>
    </location>
</feature>
<accession>A0AAW0GA36</accession>
<evidence type="ECO:0000313" key="3">
    <source>
        <dbReference type="Proteomes" id="UP001385951"/>
    </source>
</evidence>